<feature type="transmembrane region" description="Helical" evidence="1">
    <location>
        <begin position="20"/>
        <end position="42"/>
    </location>
</feature>
<dbReference type="Proteomes" id="UP001596395">
    <property type="component" value="Unassembled WGS sequence"/>
</dbReference>
<protein>
    <recommendedName>
        <fullName evidence="4">Archaeal Type IV pilin N-terminal domain-containing protein</fullName>
    </recommendedName>
</protein>
<sequence>MADRTRSSRDGRGQTGPLPALAATMVVGAALALYASSLYGAFPEPADPRVAEPTLQRAVDALATDGVVRPGDLADARSTAPDGYDAAFVLATDDDRWRVGPASPPDAASATRPVAVRVAPGVVVTGRLRVVVWR</sequence>
<evidence type="ECO:0000256" key="1">
    <source>
        <dbReference type="SAM" id="Phobius"/>
    </source>
</evidence>
<dbReference type="InterPro" id="IPR055709">
    <property type="entry name" value="DUF7285"/>
</dbReference>
<gene>
    <name evidence="2" type="ORF">ACFQGB_02355</name>
</gene>
<organism evidence="2 3">
    <name type="scientific">Halorubellus litoreus</name>
    <dbReference type="NCBI Taxonomy" id="755308"/>
    <lineage>
        <taxon>Archaea</taxon>
        <taxon>Methanobacteriati</taxon>
        <taxon>Methanobacteriota</taxon>
        <taxon>Stenosarchaea group</taxon>
        <taxon>Halobacteria</taxon>
        <taxon>Halobacteriales</taxon>
        <taxon>Halorubellaceae</taxon>
        <taxon>Halorubellus</taxon>
    </lineage>
</organism>
<keyword evidence="1" id="KW-0472">Membrane</keyword>
<evidence type="ECO:0000313" key="3">
    <source>
        <dbReference type="Proteomes" id="UP001596395"/>
    </source>
</evidence>
<proteinExistence type="predicted"/>
<dbReference type="EMBL" id="JBHSXN010000001">
    <property type="protein sequence ID" value="MFC6951696.1"/>
    <property type="molecule type" value="Genomic_DNA"/>
</dbReference>
<keyword evidence="1" id="KW-1133">Transmembrane helix</keyword>
<comment type="caution">
    <text evidence="2">The sequence shown here is derived from an EMBL/GenBank/DDBJ whole genome shotgun (WGS) entry which is preliminary data.</text>
</comment>
<accession>A0ABD5V9H4</accession>
<evidence type="ECO:0008006" key="4">
    <source>
        <dbReference type="Google" id="ProtNLM"/>
    </source>
</evidence>
<keyword evidence="1" id="KW-0812">Transmembrane</keyword>
<evidence type="ECO:0000313" key="2">
    <source>
        <dbReference type="EMBL" id="MFC6951696.1"/>
    </source>
</evidence>
<dbReference type="AlphaFoldDB" id="A0ABD5V9H4"/>
<dbReference type="Pfam" id="PF23956">
    <property type="entry name" value="DUF7285"/>
    <property type="match status" value="1"/>
</dbReference>
<keyword evidence="3" id="KW-1185">Reference proteome</keyword>
<name>A0ABD5V9H4_9EURY</name>
<reference evidence="2 3" key="1">
    <citation type="journal article" date="2019" name="Int. J. Syst. Evol. Microbiol.">
        <title>The Global Catalogue of Microorganisms (GCM) 10K type strain sequencing project: providing services to taxonomists for standard genome sequencing and annotation.</title>
        <authorList>
            <consortium name="The Broad Institute Genomics Platform"/>
            <consortium name="The Broad Institute Genome Sequencing Center for Infectious Disease"/>
            <person name="Wu L."/>
            <person name="Ma J."/>
        </authorList>
    </citation>
    <scope>NUCLEOTIDE SEQUENCE [LARGE SCALE GENOMIC DNA]</scope>
    <source>
        <strain evidence="2 3">GX26</strain>
    </source>
</reference>
<dbReference type="RefSeq" id="WP_336348714.1">
    <property type="nucleotide sequence ID" value="NZ_JAZAQL010000001.1"/>
</dbReference>